<dbReference type="AlphaFoldDB" id="A0AAV2WE34"/>
<evidence type="ECO:0000313" key="2">
    <source>
        <dbReference type="Proteomes" id="UP000028864"/>
    </source>
</evidence>
<dbReference type="Proteomes" id="UP000028864">
    <property type="component" value="Unassembled WGS sequence"/>
</dbReference>
<protein>
    <recommendedName>
        <fullName evidence="3">DUF5666 domain-containing protein</fullName>
    </recommendedName>
</protein>
<dbReference type="EMBL" id="LK021337">
    <property type="protein sequence ID" value="CDQ42531.1"/>
    <property type="molecule type" value="Genomic_DNA"/>
</dbReference>
<organism evidence="1 2">
    <name type="scientific">Mycolicibacterium neoaurum</name>
    <name type="common">Mycobacterium neoaurum</name>
    <dbReference type="NCBI Taxonomy" id="1795"/>
    <lineage>
        <taxon>Bacteria</taxon>
        <taxon>Bacillati</taxon>
        <taxon>Actinomycetota</taxon>
        <taxon>Actinomycetes</taxon>
        <taxon>Mycobacteriales</taxon>
        <taxon>Mycobacteriaceae</taxon>
        <taxon>Mycolicibacterium</taxon>
    </lineage>
</organism>
<reference evidence="1" key="1">
    <citation type="submission" date="2014-05" db="EMBL/GenBank/DDBJ databases">
        <authorList>
            <person name="Urmite Genomes"/>
        </authorList>
    </citation>
    <scope>NUCLEOTIDE SEQUENCE</scope>
    <source>
        <strain evidence="1">DSM 44074</strain>
    </source>
</reference>
<accession>A0AAV2WE34</accession>
<evidence type="ECO:0008006" key="3">
    <source>
        <dbReference type="Google" id="ProtNLM"/>
    </source>
</evidence>
<proteinExistence type="predicted"/>
<gene>
    <name evidence="1" type="ORF">BN1047_00384</name>
</gene>
<reference evidence="1" key="2">
    <citation type="submission" date="2015-09" db="EMBL/GenBank/DDBJ databases">
        <title>Draft genome sequence of Mycobacterium neoaurum DSM 44074.</title>
        <authorList>
            <person name="Croce O."/>
            <person name="Robert C."/>
            <person name="Raoult D."/>
            <person name="Drancourt M."/>
        </authorList>
    </citation>
    <scope>NUCLEOTIDE SEQUENCE</scope>
    <source>
        <strain evidence="1">DSM 44074</strain>
    </source>
</reference>
<dbReference type="RefSeq" id="WP_051644417.1">
    <property type="nucleotide sequence ID" value="NZ_LK021337.1"/>
</dbReference>
<name>A0AAV2WE34_MYCNE</name>
<sequence>MRQGKHAQRTPRSTAISLAISFVVAFAAVATALVMHAMGTQQSPPLAPAPSPVAHAVQPVIQEGRLIAVSPTSLTAMGSDGVARTFRVDDQTHGITAHGSQVGQTAAAFAVNDEVSIVGVARGDEKIATTVVHREATNLNGPPMDYALP</sequence>
<evidence type="ECO:0000313" key="1">
    <source>
        <dbReference type="EMBL" id="CDQ42531.1"/>
    </source>
</evidence>
<dbReference type="Gene3D" id="3.40.50.2300">
    <property type="match status" value="1"/>
</dbReference>